<dbReference type="OrthoDB" id="8186940at2759"/>
<dbReference type="AlphaFoldDB" id="A0A6J1L9B4"/>
<protein>
    <submittedName>
        <fullName evidence="2">Uncharacterized protein LOC111592039</fullName>
    </submittedName>
</protein>
<gene>
    <name evidence="2" type="primary">LOC111592039</name>
</gene>
<dbReference type="InterPro" id="IPR006631">
    <property type="entry name" value="DM4_12"/>
</dbReference>
<dbReference type="PANTHER" id="PTHR21398">
    <property type="entry name" value="AGAP007094-PA"/>
    <property type="match status" value="1"/>
</dbReference>
<dbReference type="Pfam" id="PF07841">
    <property type="entry name" value="DM4_12"/>
    <property type="match status" value="1"/>
</dbReference>
<reference evidence="2" key="1">
    <citation type="submission" date="2025-08" db="UniProtKB">
        <authorList>
            <consortium name="RefSeq"/>
        </authorList>
    </citation>
    <scope>IDENTIFICATION</scope>
    <source>
        <strain evidence="2">15085-1641.00</strain>
        <tissue evidence="2">Whole body</tissue>
    </source>
</reference>
<sequence>MGFQQQAVQIELNRMSLTLRGKWAGNEACRLLRAPNQQNPNWRRTQDEHGAAYAAKGEHSLALASSSSSLSSRPVDHLKRFSRSLLFPATSPTRVQFIGGIGIPVEDLHFESVTSGYVLKTEYFLPTTADEITRVYLKPQPITAREHMGHMEDASGMGSMYRWVIYRGIEMVLQNINMPGRSCLLRVICEHAALPLGHESGLLGELLHIVLTPSSSSDHIVLPSDREYLVAERFGKRGGNCESAYGSKCPSSPMGLITVIL</sequence>
<dbReference type="SMART" id="SM00718">
    <property type="entry name" value="DM4_12"/>
    <property type="match status" value="1"/>
</dbReference>
<dbReference type="RefSeq" id="XP_023159802.2">
    <property type="nucleotide sequence ID" value="XM_023304034.2"/>
</dbReference>
<dbReference type="PANTHER" id="PTHR21398:SF21">
    <property type="entry name" value="AGAP004005-PA"/>
    <property type="match status" value="1"/>
</dbReference>
<evidence type="ECO:0000313" key="1">
    <source>
        <dbReference type="Proteomes" id="UP000504633"/>
    </source>
</evidence>
<dbReference type="KEGG" id="dhe:111592039"/>
<name>A0A6J1L9B4_DROHY</name>
<evidence type="ECO:0000313" key="2">
    <source>
        <dbReference type="RefSeq" id="XP_023159802.2"/>
    </source>
</evidence>
<organism evidence="1 2">
    <name type="scientific">Drosophila hydei</name>
    <name type="common">Fruit fly</name>
    <dbReference type="NCBI Taxonomy" id="7224"/>
    <lineage>
        <taxon>Eukaryota</taxon>
        <taxon>Metazoa</taxon>
        <taxon>Ecdysozoa</taxon>
        <taxon>Arthropoda</taxon>
        <taxon>Hexapoda</taxon>
        <taxon>Insecta</taxon>
        <taxon>Pterygota</taxon>
        <taxon>Neoptera</taxon>
        <taxon>Endopterygota</taxon>
        <taxon>Diptera</taxon>
        <taxon>Brachycera</taxon>
        <taxon>Muscomorpha</taxon>
        <taxon>Ephydroidea</taxon>
        <taxon>Drosophilidae</taxon>
        <taxon>Drosophila</taxon>
    </lineage>
</organism>
<proteinExistence type="predicted"/>
<dbReference type="Proteomes" id="UP000504633">
    <property type="component" value="Unplaced"/>
</dbReference>
<keyword evidence="1" id="KW-1185">Reference proteome</keyword>
<dbReference type="GeneID" id="111592039"/>
<dbReference type="OMA" id="DREYHTS"/>
<accession>A0A6J1L9B4</accession>